<dbReference type="OrthoDB" id="9773538at2"/>
<sequence length="403" mass="42595">MDLDAYRARAQAFATELNGAHHRRFAGLDARWDPEALHARHAGLFSDAAIDGLRTATATDPALRPLLRFAVEGRLGAAAAPADARRAQAETDEGVAAMGAALEAEPDPGRRAALEEDRLDVVARRLTAPAAEGLERVRAQARALGWPSARALLSELRGADLGALAAEAQALLRATAVPVLPGAHARHDLPHVLRAAWADAVLPADPVAHLRAALRTAGLPERFAIDAAPRPGKSPRAFCAAVTVPGDVHLVVAPRGGLPDLLALFHEAGHAVHLTHRDPAAPFEARHLTDRAETEALAFAFERLATAGTGDDRVAAHLEAVELLRARHLAATLLHGLDLLDEGPHPALRERYARRMAAATGLDWPSAPWLVTADPLLGSADYLRALGRARGLRDAQLSAALTG</sequence>
<keyword evidence="2" id="KW-1185">Reference proteome</keyword>
<gene>
    <name evidence="1" type="ORF">FSW04_04720</name>
</gene>
<reference evidence="1 2" key="1">
    <citation type="journal article" date="2018" name="J. Microbiol.">
        <title>Baekduia soli gen. nov., sp. nov., a novel bacterium isolated from the soil of Baekdu Mountain and proposal of a novel family name, Baekduiaceae fam. nov.</title>
        <authorList>
            <person name="An D.S."/>
            <person name="Siddiqi M.Z."/>
            <person name="Kim K.H."/>
            <person name="Yu H.S."/>
            <person name="Im W.T."/>
        </authorList>
    </citation>
    <scope>NUCLEOTIDE SEQUENCE [LARGE SCALE GENOMIC DNA]</scope>
    <source>
        <strain evidence="1 2">BR7-21</strain>
    </source>
</reference>
<evidence type="ECO:0000313" key="2">
    <source>
        <dbReference type="Proteomes" id="UP000321805"/>
    </source>
</evidence>
<dbReference type="Gene3D" id="1.10.1370.30">
    <property type="match status" value="1"/>
</dbReference>
<accession>A0A5B8U1Y0</accession>
<dbReference type="EMBL" id="CP042430">
    <property type="protein sequence ID" value="QEC46960.1"/>
    <property type="molecule type" value="Genomic_DNA"/>
</dbReference>
<dbReference type="KEGG" id="bsol:FSW04_04720"/>
<protein>
    <submittedName>
        <fullName evidence="1">M3 family oligoendopeptidase</fullName>
    </submittedName>
</protein>
<name>A0A5B8U1Y0_9ACTN</name>
<dbReference type="SUPFAM" id="SSF55486">
    <property type="entry name" value="Metalloproteases ('zincins'), catalytic domain"/>
    <property type="match status" value="1"/>
</dbReference>
<proteinExistence type="predicted"/>
<organism evidence="1 2">
    <name type="scientific">Baekduia soli</name>
    <dbReference type="NCBI Taxonomy" id="496014"/>
    <lineage>
        <taxon>Bacteria</taxon>
        <taxon>Bacillati</taxon>
        <taxon>Actinomycetota</taxon>
        <taxon>Thermoleophilia</taxon>
        <taxon>Solirubrobacterales</taxon>
        <taxon>Baekduiaceae</taxon>
        <taxon>Baekduia</taxon>
    </lineage>
</organism>
<dbReference type="RefSeq" id="WP_146916782.1">
    <property type="nucleotide sequence ID" value="NZ_CP042430.1"/>
</dbReference>
<dbReference type="AlphaFoldDB" id="A0A5B8U1Y0"/>
<dbReference type="Proteomes" id="UP000321805">
    <property type="component" value="Chromosome"/>
</dbReference>
<evidence type="ECO:0000313" key="1">
    <source>
        <dbReference type="EMBL" id="QEC46960.1"/>
    </source>
</evidence>